<dbReference type="GO" id="GO:0046872">
    <property type="term" value="F:metal ion binding"/>
    <property type="evidence" value="ECO:0007669"/>
    <property type="project" value="InterPro"/>
</dbReference>
<feature type="domain" description="HMA" evidence="1">
    <location>
        <begin position="27"/>
        <end position="86"/>
    </location>
</feature>
<dbReference type="CDD" id="cd00371">
    <property type="entry name" value="HMA"/>
    <property type="match status" value="1"/>
</dbReference>
<proteinExistence type="predicted"/>
<reference evidence="2" key="1">
    <citation type="submission" date="2018-06" db="EMBL/GenBank/DDBJ databases">
        <authorList>
            <person name="Zhirakovskaya E."/>
        </authorList>
    </citation>
    <scope>NUCLEOTIDE SEQUENCE</scope>
</reference>
<dbReference type="Pfam" id="PF00403">
    <property type="entry name" value="HMA"/>
    <property type="match status" value="1"/>
</dbReference>
<dbReference type="SUPFAM" id="SSF55008">
    <property type="entry name" value="HMA, heavy metal-associated domain"/>
    <property type="match status" value="1"/>
</dbReference>
<evidence type="ECO:0000313" key="2">
    <source>
        <dbReference type="EMBL" id="VAW90730.1"/>
    </source>
</evidence>
<dbReference type="InterPro" id="IPR006121">
    <property type="entry name" value="HMA_dom"/>
</dbReference>
<protein>
    <recommendedName>
        <fullName evidence="1">HMA domain-containing protein</fullName>
    </recommendedName>
</protein>
<accession>A0A3B0ZNJ4</accession>
<dbReference type="AlphaFoldDB" id="A0A3B0ZNJ4"/>
<dbReference type="InterPro" id="IPR036163">
    <property type="entry name" value="HMA_dom_sf"/>
</dbReference>
<sequence length="186" mass="20545">MKLVISLLFLSLLSAPTLAKEYIYQGKVQGMVCAFCVYSVSKKIAQLPQVDAQSINVDLKSGTISFRSKAKMGFKKVSRLFAETGFKLTVFNEVKQAALKTVAYQAKPIMSFKLENLDVEKYEAILSSIGDIAASSLGKLVIIAPSSVEIAILKPMIMGKQKIARVQYQTEKQLNSIEIKLFLRAN</sequence>
<gene>
    <name evidence="2" type="ORF">MNBD_GAMMA21-1808</name>
</gene>
<organism evidence="2">
    <name type="scientific">hydrothermal vent metagenome</name>
    <dbReference type="NCBI Taxonomy" id="652676"/>
    <lineage>
        <taxon>unclassified sequences</taxon>
        <taxon>metagenomes</taxon>
        <taxon>ecological metagenomes</taxon>
    </lineage>
</organism>
<evidence type="ECO:0000259" key="1">
    <source>
        <dbReference type="Pfam" id="PF00403"/>
    </source>
</evidence>
<dbReference type="Gene3D" id="3.30.70.100">
    <property type="match status" value="1"/>
</dbReference>
<dbReference type="EMBL" id="UOFR01000003">
    <property type="protein sequence ID" value="VAW90730.1"/>
    <property type="molecule type" value="Genomic_DNA"/>
</dbReference>
<name>A0A3B0ZNJ4_9ZZZZ</name>